<dbReference type="InterPro" id="IPR036737">
    <property type="entry name" value="OmpA-like_sf"/>
</dbReference>
<dbReference type="PANTHER" id="PTHR30329">
    <property type="entry name" value="STATOR ELEMENT OF FLAGELLAR MOTOR COMPLEX"/>
    <property type="match status" value="1"/>
</dbReference>
<keyword evidence="2 4" id="KW-0472">Membrane</keyword>
<gene>
    <name evidence="7" type="ORF">IEE83_02865</name>
</gene>
<evidence type="ECO:0000256" key="1">
    <source>
        <dbReference type="ARBA" id="ARBA00004442"/>
    </source>
</evidence>
<dbReference type="Gene3D" id="3.30.1330.60">
    <property type="entry name" value="OmpA-like domain"/>
    <property type="match status" value="1"/>
</dbReference>
<dbReference type="InterPro" id="IPR006664">
    <property type="entry name" value="OMP_bac"/>
</dbReference>
<protein>
    <submittedName>
        <fullName evidence="7">OmpA family protein</fullName>
    </submittedName>
</protein>
<dbReference type="PANTHER" id="PTHR30329:SF21">
    <property type="entry name" value="LIPOPROTEIN YIAD-RELATED"/>
    <property type="match status" value="1"/>
</dbReference>
<feature type="chain" id="PRO_5047406591" evidence="5">
    <location>
        <begin position="23"/>
        <end position="512"/>
    </location>
</feature>
<name>A0ABR9W5S7_9BACT</name>
<evidence type="ECO:0000256" key="5">
    <source>
        <dbReference type="SAM" id="SignalP"/>
    </source>
</evidence>
<dbReference type="InterPro" id="IPR006665">
    <property type="entry name" value="OmpA-like"/>
</dbReference>
<comment type="caution">
    <text evidence="7">The sequence shown here is derived from an EMBL/GenBank/DDBJ whole genome shotgun (WGS) entry which is preliminary data.</text>
</comment>
<evidence type="ECO:0000256" key="4">
    <source>
        <dbReference type="PROSITE-ProRule" id="PRU00473"/>
    </source>
</evidence>
<dbReference type="Pfam" id="PF00691">
    <property type="entry name" value="OmpA"/>
    <property type="match status" value="1"/>
</dbReference>
<dbReference type="PRINTS" id="PR01021">
    <property type="entry name" value="OMPADOMAIN"/>
</dbReference>
<comment type="subcellular location">
    <subcellularLocation>
        <location evidence="1">Cell outer membrane</location>
    </subcellularLocation>
</comment>
<accession>A0ABR9W5S7</accession>
<evidence type="ECO:0000259" key="6">
    <source>
        <dbReference type="PROSITE" id="PS51123"/>
    </source>
</evidence>
<dbReference type="InterPro" id="IPR050330">
    <property type="entry name" value="Bact_OuterMem_StrucFunc"/>
</dbReference>
<dbReference type="RefSeq" id="WP_194119112.1">
    <property type="nucleotide sequence ID" value="NZ_JACYGY010000001.1"/>
</dbReference>
<reference evidence="8" key="1">
    <citation type="submission" date="2023-07" db="EMBL/GenBank/DDBJ databases">
        <title>Dyadobacter sp. nov 'subterranea' isolated from contaminted grondwater.</title>
        <authorList>
            <person name="Szabo I."/>
            <person name="Al-Omari J."/>
            <person name="Szerdahelyi S.G."/>
            <person name="Rado J."/>
        </authorList>
    </citation>
    <scope>NUCLEOTIDE SEQUENCE [LARGE SCALE GENOMIC DNA]</scope>
    <source>
        <strain evidence="8">UP-52</strain>
    </source>
</reference>
<keyword evidence="5" id="KW-0732">Signal</keyword>
<keyword evidence="3" id="KW-0998">Cell outer membrane</keyword>
<dbReference type="Proteomes" id="UP000634134">
    <property type="component" value="Unassembled WGS sequence"/>
</dbReference>
<evidence type="ECO:0000256" key="3">
    <source>
        <dbReference type="ARBA" id="ARBA00023237"/>
    </source>
</evidence>
<proteinExistence type="predicted"/>
<dbReference type="PROSITE" id="PS51123">
    <property type="entry name" value="OMPA_2"/>
    <property type="match status" value="1"/>
</dbReference>
<feature type="domain" description="OmpA-like" evidence="6">
    <location>
        <begin position="382"/>
        <end position="500"/>
    </location>
</feature>
<feature type="signal peptide" evidence="5">
    <location>
        <begin position="1"/>
        <end position="22"/>
    </location>
</feature>
<sequence>MKKKNLYIALVCLSLMSLDALAQKNRTYDGPNKMNTWSISGYGGITKFFGDLKEYDFKRGDHENLTGAWGLSINKQLSPIFGVQLTGYNGWLQGSKTGVTVPNPSNPALTNTYDAYFTSPSFVQVSLDGTVNLNRLLFGYKKLRRWKVDAHLGAGIMYYHTDVTATNVTPGSPNFGKVTKLSSNTDGSSKTAGTWDRNGSTYTREWVMPAGLAVHYELSPRFDLGLDYTYTYVNTEKLDLTVGNRTDYETQTGLWTFQKGDSKNDRWGVLQIALTYKLGKNAVMAKKGKYDAGSGRYHLRWANPQALIPVPYNPTMNDADSIAKANMPKPVDPRLYTDTDGDGVADLFDKEPNTPAGSVVSGGGVAMDLDKIIRDAIKNNLPKDECEALFSNIEFDTDKAIIRDASKETLSKVIELLNLRTNCRIVLVGHTDARASDSYNMALARRRVDAAKRFLVRQGLKDTSRILIEYFGEYRPIAENTTVEGLQSNRRVEIKILPNNTLRSTYPAGFQK</sequence>
<keyword evidence="8" id="KW-1185">Reference proteome</keyword>
<evidence type="ECO:0000313" key="7">
    <source>
        <dbReference type="EMBL" id="MBE9460813.1"/>
    </source>
</evidence>
<evidence type="ECO:0000313" key="8">
    <source>
        <dbReference type="Proteomes" id="UP000634134"/>
    </source>
</evidence>
<dbReference type="EMBL" id="JACYGY010000001">
    <property type="protein sequence ID" value="MBE9460813.1"/>
    <property type="molecule type" value="Genomic_DNA"/>
</dbReference>
<evidence type="ECO:0000256" key="2">
    <source>
        <dbReference type="ARBA" id="ARBA00023136"/>
    </source>
</evidence>
<dbReference type="SUPFAM" id="SSF103088">
    <property type="entry name" value="OmpA-like"/>
    <property type="match status" value="1"/>
</dbReference>
<dbReference type="CDD" id="cd07185">
    <property type="entry name" value="OmpA_C-like"/>
    <property type="match status" value="1"/>
</dbReference>
<organism evidence="7 8">
    <name type="scientific">Dyadobacter subterraneus</name>
    <dbReference type="NCBI Taxonomy" id="2773304"/>
    <lineage>
        <taxon>Bacteria</taxon>
        <taxon>Pseudomonadati</taxon>
        <taxon>Bacteroidota</taxon>
        <taxon>Cytophagia</taxon>
        <taxon>Cytophagales</taxon>
        <taxon>Spirosomataceae</taxon>
        <taxon>Dyadobacter</taxon>
    </lineage>
</organism>